<dbReference type="RefSeq" id="WP_425588504.1">
    <property type="nucleotide sequence ID" value="NZ_BAABET010000003.1"/>
</dbReference>
<feature type="region of interest" description="Disordered" evidence="1">
    <location>
        <begin position="137"/>
        <end position="156"/>
    </location>
</feature>
<evidence type="ECO:0000313" key="2">
    <source>
        <dbReference type="EMBL" id="GAA4303816.1"/>
    </source>
</evidence>
<dbReference type="EMBL" id="BAABET010000003">
    <property type="protein sequence ID" value="GAA4303816.1"/>
    <property type="molecule type" value="Genomic_DNA"/>
</dbReference>
<feature type="compositionally biased region" description="Basic and acidic residues" evidence="1">
    <location>
        <begin position="143"/>
        <end position="154"/>
    </location>
</feature>
<dbReference type="Proteomes" id="UP001501115">
    <property type="component" value="Unassembled WGS sequence"/>
</dbReference>
<proteinExistence type="predicted"/>
<accession>A0ABP8FHZ6</accession>
<evidence type="ECO:0000313" key="3">
    <source>
        <dbReference type="Proteomes" id="UP001501115"/>
    </source>
</evidence>
<protein>
    <submittedName>
        <fullName evidence="2">Uncharacterized protein</fullName>
    </submittedName>
</protein>
<keyword evidence="3" id="KW-1185">Reference proteome</keyword>
<gene>
    <name evidence="2" type="ORF">GCM10023086_20650</name>
</gene>
<organism evidence="2 3">
    <name type="scientific">Streptomyces venetus</name>
    <dbReference type="NCBI Taxonomy" id="1701086"/>
    <lineage>
        <taxon>Bacteria</taxon>
        <taxon>Bacillati</taxon>
        <taxon>Actinomycetota</taxon>
        <taxon>Actinomycetes</taxon>
        <taxon>Kitasatosporales</taxon>
        <taxon>Streptomycetaceae</taxon>
        <taxon>Streptomyces</taxon>
    </lineage>
</organism>
<comment type="caution">
    <text evidence="2">The sequence shown here is derived from an EMBL/GenBank/DDBJ whole genome shotgun (WGS) entry which is preliminary data.</text>
</comment>
<sequence length="187" mass="20039">MTQPTCPAAVRVRRGLRNAAAAVVEATVVDPGFHQQLLELLPVLPRVKWAAVRAGGVKIKPPPLHALVALVGRAVRGTRLEPVELRAARVRVLAAVPPREALELPFGAEQLVVEVDVRLPTPTHHRMKVGRLAAASRTCTTESDSRSVARETRLPHPPTDAYAEFGLLGEEVAGSYDHAGSVAERSA</sequence>
<evidence type="ECO:0000256" key="1">
    <source>
        <dbReference type="SAM" id="MobiDB-lite"/>
    </source>
</evidence>
<name>A0ABP8FHZ6_9ACTN</name>
<reference evidence="3" key="1">
    <citation type="journal article" date="2019" name="Int. J. Syst. Evol. Microbiol.">
        <title>The Global Catalogue of Microorganisms (GCM) 10K type strain sequencing project: providing services to taxonomists for standard genome sequencing and annotation.</title>
        <authorList>
            <consortium name="The Broad Institute Genomics Platform"/>
            <consortium name="The Broad Institute Genome Sequencing Center for Infectious Disease"/>
            <person name="Wu L."/>
            <person name="Ma J."/>
        </authorList>
    </citation>
    <scope>NUCLEOTIDE SEQUENCE [LARGE SCALE GENOMIC DNA]</scope>
    <source>
        <strain evidence="3">JCM 31290</strain>
    </source>
</reference>